<keyword evidence="3 8" id="KW-0812">Transmembrane</keyword>
<evidence type="ECO:0000256" key="5">
    <source>
        <dbReference type="ARBA" id="ARBA00023133"/>
    </source>
</evidence>
<dbReference type="InterPro" id="IPR006369">
    <property type="entry name" value="Protohaem_IX_farnesylTrfase"/>
</dbReference>
<dbReference type="InterPro" id="IPR044878">
    <property type="entry name" value="UbiA_sf"/>
</dbReference>
<dbReference type="FunFam" id="1.10.357.140:FF:000006">
    <property type="entry name" value="Protoheme IX farnesyltransferase, mitochondrial"/>
    <property type="match status" value="1"/>
</dbReference>
<evidence type="ECO:0000256" key="2">
    <source>
        <dbReference type="ARBA" id="ARBA00022679"/>
    </source>
</evidence>
<keyword evidence="6 8" id="KW-0472">Membrane</keyword>
<evidence type="ECO:0000256" key="1">
    <source>
        <dbReference type="ARBA" id="ARBA00004141"/>
    </source>
</evidence>
<dbReference type="GO" id="GO:0006784">
    <property type="term" value="P:heme A biosynthetic process"/>
    <property type="evidence" value="ECO:0007669"/>
    <property type="project" value="TreeGrafter"/>
</dbReference>
<organism evidence="9 10">
    <name type="scientific">Chlamydomonas eustigma</name>
    <dbReference type="NCBI Taxonomy" id="1157962"/>
    <lineage>
        <taxon>Eukaryota</taxon>
        <taxon>Viridiplantae</taxon>
        <taxon>Chlorophyta</taxon>
        <taxon>core chlorophytes</taxon>
        <taxon>Chlorophyceae</taxon>
        <taxon>CS clade</taxon>
        <taxon>Chlamydomonadales</taxon>
        <taxon>Chlamydomonadaceae</taxon>
        <taxon>Chlamydomonas</taxon>
    </lineage>
</organism>
<dbReference type="InterPro" id="IPR000537">
    <property type="entry name" value="UbiA_prenyltransferase"/>
</dbReference>
<dbReference type="Gene3D" id="1.10.357.140">
    <property type="entry name" value="UbiA prenyltransferase"/>
    <property type="match status" value="1"/>
</dbReference>
<feature type="transmembrane region" description="Helical" evidence="8">
    <location>
        <begin position="274"/>
        <end position="295"/>
    </location>
</feature>
<comment type="caution">
    <text evidence="9">The sequence shown here is derived from an EMBL/GenBank/DDBJ whole genome shotgun (WGS) entry which is preliminary data.</text>
</comment>
<dbReference type="PANTHER" id="PTHR43448">
    <property type="entry name" value="PROTOHEME IX FARNESYLTRANSFERASE, MITOCHONDRIAL"/>
    <property type="match status" value="1"/>
</dbReference>
<evidence type="ECO:0000256" key="7">
    <source>
        <dbReference type="ARBA" id="ARBA00030253"/>
    </source>
</evidence>
<dbReference type="CDD" id="cd13957">
    <property type="entry name" value="PT_UbiA_Cox10"/>
    <property type="match status" value="1"/>
</dbReference>
<dbReference type="AlphaFoldDB" id="A0A250X543"/>
<dbReference type="NCBIfam" id="TIGR01473">
    <property type="entry name" value="cyoE_ctaB"/>
    <property type="match status" value="1"/>
</dbReference>
<dbReference type="GO" id="GO:0016020">
    <property type="term" value="C:membrane"/>
    <property type="evidence" value="ECO:0007669"/>
    <property type="project" value="UniProtKB-SubCell"/>
</dbReference>
<dbReference type="EMBL" id="BEGY01000030">
    <property type="protein sequence ID" value="GAX78193.1"/>
    <property type="molecule type" value="Genomic_DNA"/>
</dbReference>
<evidence type="ECO:0000256" key="4">
    <source>
        <dbReference type="ARBA" id="ARBA00022989"/>
    </source>
</evidence>
<dbReference type="OrthoDB" id="5211at2759"/>
<dbReference type="GO" id="GO:0005739">
    <property type="term" value="C:mitochondrion"/>
    <property type="evidence" value="ECO:0007669"/>
    <property type="project" value="TreeGrafter"/>
</dbReference>
<keyword evidence="10" id="KW-1185">Reference proteome</keyword>
<accession>A0A250X543</accession>
<dbReference type="STRING" id="1157962.A0A250X543"/>
<dbReference type="GO" id="GO:0008495">
    <property type="term" value="F:protoheme IX farnesyltransferase activity"/>
    <property type="evidence" value="ECO:0007669"/>
    <property type="project" value="InterPro"/>
</dbReference>
<name>A0A250X543_9CHLO</name>
<evidence type="ECO:0000256" key="3">
    <source>
        <dbReference type="ARBA" id="ARBA00022692"/>
    </source>
</evidence>
<dbReference type="Proteomes" id="UP000232323">
    <property type="component" value="Unassembled WGS sequence"/>
</dbReference>
<evidence type="ECO:0000256" key="8">
    <source>
        <dbReference type="SAM" id="Phobius"/>
    </source>
</evidence>
<dbReference type="PANTHER" id="PTHR43448:SF2">
    <property type="entry name" value="PROTOHEME IX FARNESYLTRANSFERASE, MITOCHONDRIAL"/>
    <property type="match status" value="1"/>
</dbReference>
<dbReference type="HAMAP" id="MF_00154">
    <property type="entry name" value="CyoE_CtaB"/>
    <property type="match status" value="1"/>
</dbReference>
<evidence type="ECO:0000313" key="10">
    <source>
        <dbReference type="Proteomes" id="UP000232323"/>
    </source>
</evidence>
<gene>
    <name evidence="9" type="ORF">CEUSTIGMA_g5635.t1</name>
</gene>
<proteinExistence type="inferred from homology"/>
<evidence type="ECO:0000256" key="6">
    <source>
        <dbReference type="ARBA" id="ARBA00023136"/>
    </source>
</evidence>
<comment type="subcellular location">
    <subcellularLocation>
        <location evidence="1">Membrane</location>
        <topology evidence="1">Multi-pass membrane protein</topology>
    </subcellularLocation>
</comment>
<sequence length="438" mass="46474">MSLNLRKQIFIWWSGPYFRQHHHCSDSPGHSNLKSLFSRAQINLPSTNIPAAFSTASATSSNQGALSSLKKLLGDYKLLSKFKLSALVVLTSAGGFIAGSGDSIDYSKLAWTSLGTFGASACANTLNQLYEVSNDSRMTRTCNRPLPTGRLSKAHAGAFALAMGITGITILYEQANTLTAGLGAFNIFLYAGVYTPLKQISVANTWVGALVGAIPPLMGWAAASGSLELGAGVLAAALFSWQMPHFMALAWMCKEDYVRGGFKMLPSIDPLGRKTAAVALRHCLYLAPIGVLAVLAEVASWPFMVEASALSAAIGVYAQRFAVSPSQASARSMFKFSLLYLPALMVLMAVHRLPNNHSVGWKEVEANACTGLNAVAENVRQPLPVALGPVVETLDVLVGAVSTVASRIDSGIVLSYVKCPARVQCKDIDQGAGLDQQS</sequence>
<feature type="transmembrane region" description="Helical" evidence="8">
    <location>
        <begin position="151"/>
        <end position="172"/>
    </location>
</feature>
<keyword evidence="2" id="KW-0808">Transferase</keyword>
<feature type="transmembrane region" description="Helical" evidence="8">
    <location>
        <begin position="178"/>
        <end position="197"/>
    </location>
</feature>
<keyword evidence="4 8" id="KW-1133">Transmembrane helix</keyword>
<protein>
    <recommendedName>
        <fullName evidence="7">Heme O synthase</fullName>
    </recommendedName>
</protein>
<dbReference type="Pfam" id="PF01040">
    <property type="entry name" value="UbiA"/>
    <property type="match status" value="1"/>
</dbReference>
<reference evidence="9 10" key="1">
    <citation type="submission" date="2017-08" db="EMBL/GenBank/DDBJ databases">
        <title>Acidophilic green algal genome provides insights into adaptation to an acidic environment.</title>
        <authorList>
            <person name="Hirooka S."/>
            <person name="Hirose Y."/>
            <person name="Kanesaki Y."/>
            <person name="Higuchi S."/>
            <person name="Fujiwara T."/>
            <person name="Onuma R."/>
            <person name="Era A."/>
            <person name="Ohbayashi R."/>
            <person name="Uzuka A."/>
            <person name="Nozaki H."/>
            <person name="Yoshikawa H."/>
            <person name="Miyagishima S.Y."/>
        </authorList>
    </citation>
    <scope>NUCLEOTIDE SEQUENCE [LARGE SCALE GENOMIC DNA]</scope>
    <source>
        <strain evidence="9 10">NIES-2499</strain>
    </source>
</reference>
<keyword evidence="5" id="KW-0350">Heme biosynthesis</keyword>
<evidence type="ECO:0000313" key="9">
    <source>
        <dbReference type="EMBL" id="GAX78193.1"/>
    </source>
</evidence>